<organism evidence="1 2">
    <name type="scientific">Holdemania filiformis</name>
    <dbReference type="NCBI Taxonomy" id="61171"/>
    <lineage>
        <taxon>Bacteria</taxon>
        <taxon>Bacillati</taxon>
        <taxon>Bacillota</taxon>
        <taxon>Erysipelotrichia</taxon>
        <taxon>Erysipelotrichales</taxon>
        <taxon>Erysipelotrichaceae</taxon>
        <taxon>Holdemania</taxon>
    </lineage>
</organism>
<proteinExistence type="predicted"/>
<dbReference type="Pfam" id="PF04463">
    <property type="entry name" value="2-thiour_desulf"/>
    <property type="match status" value="1"/>
</dbReference>
<dbReference type="EMBL" id="QRUP01000031">
    <property type="protein sequence ID" value="RGR67623.1"/>
    <property type="molecule type" value="Genomic_DNA"/>
</dbReference>
<accession>A0A412FHJ0</accession>
<sequence>MIAVSACLAGRACRYDGKANTVQALKAMVERGEAVPICPEVLGGLGIPRDPCERQGCQICTQSGKDCTAEYRKGAEAALALIQEHHITLAVLKAKSPSCGKGLIYDGSFTRTLTEGHGLTAELFIRNGVRVFTEDEWQEEKENSQKA</sequence>
<dbReference type="Proteomes" id="UP000284178">
    <property type="component" value="Unassembled WGS sequence"/>
</dbReference>
<protein>
    <submittedName>
        <fullName evidence="1">DUF523 domain-containing protein</fullName>
    </submittedName>
</protein>
<name>A0A412FHJ0_9FIRM</name>
<evidence type="ECO:0000313" key="2">
    <source>
        <dbReference type="Proteomes" id="UP000284178"/>
    </source>
</evidence>
<comment type="caution">
    <text evidence="1">The sequence shown here is derived from an EMBL/GenBank/DDBJ whole genome shotgun (WGS) entry which is preliminary data.</text>
</comment>
<dbReference type="AlphaFoldDB" id="A0A412FHJ0"/>
<dbReference type="PANTHER" id="PTHR30087:SF1">
    <property type="entry name" value="HYPOTHETICAL CYTOSOLIC PROTEIN"/>
    <property type="match status" value="1"/>
</dbReference>
<evidence type="ECO:0000313" key="1">
    <source>
        <dbReference type="EMBL" id="RGR67623.1"/>
    </source>
</evidence>
<dbReference type="PANTHER" id="PTHR30087">
    <property type="entry name" value="INNER MEMBRANE PROTEIN"/>
    <property type="match status" value="1"/>
</dbReference>
<dbReference type="InterPro" id="IPR007553">
    <property type="entry name" value="2-thiour_desulf"/>
</dbReference>
<keyword evidence="2" id="KW-1185">Reference proteome</keyword>
<dbReference type="RefSeq" id="WP_117896192.1">
    <property type="nucleotide sequence ID" value="NZ_CABJCV010000031.1"/>
</dbReference>
<gene>
    <name evidence="1" type="ORF">DWY25_16675</name>
</gene>
<dbReference type="GeneID" id="83017030"/>
<reference evidence="1 2" key="1">
    <citation type="submission" date="2018-08" db="EMBL/GenBank/DDBJ databases">
        <title>A genome reference for cultivated species of the human gut microbiota.</title>
        <authorList>
            <person name="Zou Y."/>
            <person name="Xue W."/>
            <person name="Luo G."/>
        </authorList>
    </citation>
    <scope>NUCLEOTIDE SEQUENCE [LARGE SCALE GENOMIC DNA]</scope>
    <source>
        <strain evidence="1 2">AF24-29</strain>
    </source>
</reference>